<dbReference type="Gene3D" id="3.40.50.300">
    <property type="entry name" value="P-loop containing nucleotide triphosphate hydrolases"/>
    <property type="match status" value="1"/>
</dbReference>
<dbReference type="KEGG" id="fsy:FsymDg_2646"/>
<feature type="domain" description="MoxR" evidence="2">
    <location>
        <begin position="19"/>
        <end position="202"/>
    </location>
</feature>
<dbReference type="eggNOG" id="COG0714">
    <property type="taxonomic scope" value="Bacteria"/>
</dbReference>
<dbReference type="SUPFAM" id="SSF52540">
    <property type="entry name" value="P-loop containing nucleoside triphosphate hydrolases"/>
    <property type="match status" value="1"/>
</dbReference>
<dbReference type="HOGENOM" id="CLU_018678_0_1_11"/>
<dbReference type="PANTHER" id="PTHR32204:SF0">
    <property type="entry name" value="ATPASE RAVA"/>
    <property type="match status" value="1"/>
</dbReference>
<accession>F8B3Z0</accession>
<dbReference type="STRING" id="656024.FsymDg_2646"/>
<organism evidence="3 4">
    <name type="scientific">Candidatus Protofrankia datiscae</name>
    <dbReference type="NCBI Taxonomy" id="2716812"/>
    <lineage>
        <taxon>Bacteria</taxon>
        <taxon>Bacillati</taxon>
        <taxon>Actinomycetota</taxon>
        <taxon>Actinomycetes</taxon>
        <taxon>Frankiales</taxon>
        <taxon>Frankiaceae</taxon>
        <taxon>Protofrankia</taxon>
    </lineage>
</organism>
<dbReference type="AlphaFoldDB" id="F8B3Z0"/>
<keyword evidence="4" id="KW-1185">Reference proteome</keyword>
<dbReference type="RefSeq" id="WP_013873918.1">
    <property type="nucleotide sequence ID" value="NC_015656.1"/>
</dbReference>
<protein>
    <submittedName>
        <fullName evidence="3">ATPase associated with various cellular activities AAA_5</fullName>
    </submittedName>
</protein>
<feature type="domain" description="ATPase RavA-like AAA lid" evidence="1">
    <location>
        <begin position="254"/>
        <end position="309"/>
    </location>
</feature>
<proteinExistence type="predicted"/>
<dbReference type="InterPro" id="IPR027417">
    <property type="entry name" value="P-loop_NTPase"/>
</dbReference>
<dbReference type="Proteomes" id="UP000001549">
    <property type="component" value="Chromosome"/>
</dbReference>
<dbReference type="Pfam" id="PF20030">
    <property type="entry name" value="bpMoxR"/>
    <property type="match status" value="1"/>
</dbReference>
<dbReference type="EMBL" id="CP002801">
    <property type="protein sequence ID" value="AEH10002.1"/>
    <property type="molecule type" value="Genomic_DNA"/>
</dbReference>
<reference evidence="3 4" key="1">
    <citation type="submission" date="2011-05" db="EMBL/GenBank/DDBJ databases">
        <title>Complete sequence of chromosome of Frankia symbiont of Datisca glomerata.</title>
        <authorList>
            <consortium name="US DOE Joint Genome Institute"/>
            <person name="Lucas S."/>
            <person name="Han J."/>
            <person name="Lapidus A."/>
            <person name="Cheng J.-F."/>
            <person name="Goodwin L."/>
            <person name="Pitluck S."/>
            <person name="Peters L."/>
            <person name="Mikhailova N."/>
            <person name="Chertkov O."/>
            <person name="Teshima H."/>
            <person name="Han C."/>
            <person name="Tapia R."/>
            <person name="Land M."/>
            <person name="Hauser L."/>
            <person name="Kyrpides N."/>
            <person name="Ivanova N."/>
            <person name="Pagani I."/>
            <person name="Berry A."/>
            <person name="Pawlowski K."/>
            <person name="Persson T."/>
            <person name="Vanden Heuvel B."/>
            <person name="Benson D."/>
            <person name="Woyke T."/>
        </authorList>
    </citation>
    <scope>NUCLEOTIDE SEQUENCE [LARGE SCALE GENOMIC DNA]</scope>
    <source>
        <strain evidence="4">4085684</strain>
    </source>
</reference>
<name>F8B3Z0_9ACTN</name>
<evidence type="ECO:0000259" key="2">
    <source>
        <dbReference type="Pfam" id="PF20030"/>
    </source>
</evidence>
<dbReference type="CDD" id="cd00009">
    <property type="entry name" value="AAA"/>
    <property type="match status" value="1"/>
</dbReference>
<dbReference type="InterPro" id="IPR050513">
    <property type="entry name" value="RavA_ATPases"/>
</dbReference>
<dbReference type="InterPro" id="IPR041538">
    <property type="entry name" value="RavA-like_AAA_lid"/>
</dbReference>
<gene>
    <name evidence="3" type="ordered locus">FsymDg_2646</name>
</gene>
<dbReference type="PANTHER" id="PTHR32204">
    <property type="entry name" value="ATPASE RAVA"/>
    <property type="match status" value="1"/>
</dbReference>
<dbReference type="InterPro" id="IPR045427">
    <property type="entry name" value="MoxR"/>
</dbReference>
<evidence type="ECO:0000313" key="3">
    <source>
        <dbReference type="EMBL" id="AEH10002.1"/>
    </source>
</evidence>
<evidence type="ECO:0000313" key="4">
    <source>
        <dbReference type="Proteomes" id="UP000001549"/>
    </source>
</evidence>
<evidence type="ECO:0000259" key="1">
    <source>
        <dbReference type="Pfam" id="PF17868"/>
    </source>
</evidence>
<dbReference type="Pfam" id="PF17868">
    <property type="entry name" value="AAA_lid_8"/>
    <property type="match status" value="1"/>
</dbReference>
<sequence>MTTPALDQPTRVLARTFATRLRDVRQDFVDRDEAVDLLALAVLCREHVLLVGPPGTAKSSLLERFRRTLDARCFSYLLTRFTEPAELFGPIDIRRLRTEGVYQVNTAGMLPEADIALLDEVFQGSSAILNTLLTLINERTFHNGTRTVDASLITLLGASNDIPDDPVLAAFSDRFLLRCRLGYVPDDDIEDVLTLGWRGEQELINPAAAGAGGPAGRTRVGFGLADLGRLQRAVADIDLTAVRGPFARIVRSLRAEGVVFSDRRAVKAQKTFAARALLAGRAAAELVDLAPLVHLWTSPRDEQTIRRIVADAGVPVDRPGRTVRSFGELRIDLAELAGQRARVTGAEEFRELLRRGQRLVLELRRDHPDARDLLANVQRHQRETIAIYRERFAEEELVDV</sequence>